<evidence type="ECO:0000313" key="2">
    <source>
        <dbReference type="Proteomes" id="UP000316759"/>
    </source>
</evidence>
<accession>A0A504YDL2</accession>
<protein>
    <submittedName>
        <fullName evidence="1">Uncharacterized protein</fullName>
    </submittedName>
</protein>
<name>A0A504YDL2_FASGI</name>
<reference evidence="1 2" key="1">
    <citation type="submission" date="2019-04" db="EMBL/GenBank/DDBJ databases">
        <title>Annotation for the trematode Fasciola gigantica.</title>
        <authorList>
            <person name="Choi Y.-J."/>
        </authorList>
    </citation>
    <scope>NUCLEOTIDE SEQUENCE [LARGE SCALE GENOMIC DNA]</scope>
    <source>
        <strain evidence="1">Uganda_cow_1</strain>
    </source>
</reference>
<evidence type="ECO:0000313" key="1">
    <source>
        <dbReference type="EMBL" id="TPP58365.1"/>
    </source>
</evidence>
<dbReference type="EMBL" id="SUNJ01012075">
    <property type="protein sequence ID" value="TPP58365.1"/>
    <property type="molecule type" value="Genomic_DNA"/>
</dbReference>
<keyword evidence="2" id="KW-1185">Reference proteome</keyword>
<comment type="caution">
    <text evidence="1">The sequence shown here is derived from an EMBL/GenBank/DDBJ whole genome shotgun (WGS) entry which is preliminary data.</text>
</comment>
<sequence>MNHYHVGREVAFKLEIPVTSIFDPDKQLFTVHHQLLMIETDSRGEKVFTPIHRYSILTYQECENHWEPLHQRPGRLFCVVRPPQCGVYKLEVYAKTIQVIDHYKPARPFPESLSNVWGCFPVQCTNDENNSEMLNNSREKIRIVVENPRQGIFGIQWPRLPVLYDLVVKRMRPAVDIKIKHRQVQVTAKTTREAEPEDVLFVMEEEENEDYVTFTLRFLTFGEHAVDVYVDSGQRQGKRRLYEMCGQFLFDLRPRNDPSANVRSLNDVLSEPKSMK</sequence>
<organism evidence="1 2">
    <name type="scientific">Fasciola gigantica</name>
    <name type="common">Giant liver fluke</name>
    <dbReference type="NCBI Taxonomy" id="46835"/>
    <lineage>
        <taxon>Eukaryota</taxon>
        <taxon>Metazoa</taxon>
        <taxon>Spiralia</taxon>
        <taxon>Lophotrochozoa</taxon>
        <taxon>Platyhelminthes</taxon>
        <taxon>Trematoda</taxon>
        <taxon>Digenea</taxon>
        <taxon>Plagiorchiida</taxon>
        <taxon>Echinostomata</taxon>
        <taxon>Echinostomatoidea</taxon>
        <taxon>Fasciolidae</taxon>
        <taxon>Fasciola</taxon>
    </lineage>
</organism>
<dbReference type="AlphaFoldDB" id="A0A504YDL2"/>
<dbReference type="OrthoDB" id="6269430at2759"/>
<gene>
    <name evidence="1" type="ORF">FGIG_00636</name>
</gene>
<dbReference type="Proteomes" id="UP000316759">
    <property type="component" value="Unassembled WGS sequence"/>
</dbReference>
<proteinExistence type="predicted"/>